<dbReference type="InterPro" id="IPR008963">
    <property type="entry name" value="Purple_acid_Pase-like_N"/>
</dbReference>
<evidence type="ECO:0000256" key="1">
    <source>
        <dbReference type="ARBA" id="ARBA00001962"/>
    </source>
</evidence>
<dbReference type="CDD" id="cd00839">
    <property type="entry name" value="MPP_PAPs"/>
    <property type="match status" value="1"/>
</dbReference>
<evidence type="ECO:0000256" key="7">
    <source>
        <dbReference type="ARBA" id="ARBA00022833"/>
    </source>
</evidence>
<keyword evidence="14" id="KW-1185">Reference proteome</keyword>
<evidence type="ECO:0000256" key="2">
    <source>
        <dbReference type="ARBA" id="ARBA00004613"/>
    </source>
</evidence>
<dbReference type="SUPFAM" id="SSF49363">
    <property type="entry name" value="Purple acid phosphatase, N-terminal domain"/>
    <property type="match status" value="2"/>
</dbReference>
<reference evidence="13 14" key="1">
    <citation type="submission" date="2018-10" db="EMBL/GenBank/DDBJ databases">
        <title>A high-quality apple genome assembly.</title>
        <authorList>
            <person name="Hu J."/>
        </authorList>
    </citation>
    <scope>NUCLEOTIDE SEQUENCE [LARGE SCALE GENOMIC DNA]</scope>
    <source>
        <strain evidence="14">cv. HFTH1</strain>
        <tissue evidence="13">Young leaf</tissue>
    </source>
</reference>
<evidence type="ECO:0000259" key="10">
    <source>
        <dbReference type="Pfam" id="PF00149"/>
    </source>
</evidence>
<dbReference type="EMBL" id="RDQH01000333">
    <property type="protein sequence ID" value="RXH93948.1"/>
    <property type="molecule type" value="Genomic_DNA"/>
</dbReference>
<evidence type="ECO:0000256" key="9">
    <source>
        <dbReference type="RuleBase" id="RU361203"/>
    </source>
</evidence>
<keyword evidence="7" id="KW-0862">Zinc</keyword>
<dbReference type="InterPro" id="IPR004843">
    <property type="entry name" value="Calcineurin-like_PHP"/>
</dbReference>
<dbReference type="Gene3D" id="2.60.40.380">
    <property type="entry name" value="Purple acid phosphatase-like, N-terminal"/>
    <property type="match status" value="2"/>
</dbReference>
<organism evidence="13 14">
    <name type="scientific">Malus domestica</name>
    <name type="common">Apple</name>
    <name type="synonym">Pyrus malus</name>
    <dbReference type="NCBI Taxonomy" id="3750"/>
    <lineage>
        <taxon>Eukaryota</taxon>
        <taxon>Viridiplantae</taxon>
        <taxon>Streptophyta</taxon>
        <taxon>Embryophyta</taxon>
        <taxon>Tracheophyta</taxon>
        <taxon>Spermatophyta</taxon>
        <taxon>Magnoliopsida</taxon>
        <taxon>eudicotyledons</taxon>
        <taxon>Gunneridae</taxon>
        <taxon>Pentapetalae</taxon>
        <taxon>rosids</taxon>
        <taxon>fabids</taxon>
        <taxon>Rosales</taxon>
        <taxon>Rosaceae</taxon>
        <taxon>Amygdaloideae</taxon>
        <taxon>Maleae</taxon>
        <taxon>Malus</taxon>
    </lineage>
</organism>
<evidence type="ECO:0000256" key="6">
    <source>
        <dbReference type="ARBA" id="ARBA00022729"/>
    </source>
</evidence>
<accession>A0A498JE22</accession>
<dbReference type="InterPro" id="IPR040974">
    <property type="entry name" value="Fn3_PAP"/>
</dbReference>
<feature type="domain" description="Calcineurin-like phosphoesterase" evidence="10">
    <location>
        <begin position="467"/>
        <end position="646"/>
    </location>
</feature>
<dbReference type="InterPro" id="IPR015914">
    <property type="entry name" value="PAPs_N"/>
</dbReference>
<keyword evidence="9" id="KW-0378">Hydrolase</keyword>
<comment type="catalytic activity">
    <reaction evidence="9">
        <text>a phosphate monoester + H2O = an alcohol + phosphate</text>
        <dbReference type="Rhea" id="RHEA:15017"/>
        <dbReference type="ChEBI" id="CHEBI:15377"/>
        <dbReference type="ChEBI" id="CHEBI:30879"/>
        <dbReference type="ChEBI" id="CHEBI:43474"/>
        <dbReference type="ChEBI" id="CHEBI:67140"/>
        <dbReference type="EC" id="3.1.3.2"/>
    </reaction>
</comment>
<feature type="domain" description="Purple acid phosphatase Fn3-like" evidence="12">
    <location>
        <begin position="221"/>
        <end position="352"/>
    </location>
</feature>
<evidence type="ECO:0000313" key="13">
    <source>
        <dbReference type="EMBL" id="RXH93948.1"/>
    </source>
</evidence>
<dbReference type="SUPFAM" id="SSF56300">
    <property type="entry name" value="Metallo-dependent phosphatases"/>
    <property type="match status" value="1"/>
</dbReference>
<dbReference type="EC" id="3.1.3.2" evidence="9"/>
<dbReference type="Proteomes" id="UP000290289">
    <property type="component" value="Chromosome 7"/>
</dbReference>
<name>A0A498JE22_MALDO</name>
<dbReference type="PANTHER" id="PTHR45778">
    <property type="entry name" value="PURPLE ACID PHOSPHATASE-RELATED"/>
    <property type="match status" value="1"/>
</dbReference>
<dbReference type="GO" id="GO:0003993">
    <property type="term" value="F:acid phosphatase activity"/>
    <property type="evidence" value="ECO:0007669"/>
    <property type="project" value="UniProtKB-EC"/>
</dbReference>
<protein>
    <recommendedName>
        <fullName evidence="9">Purple acid phosphatase</fullName>
        <ecNumber evidence="9">3.1.3.2</ecNumber>
    </recommendedName>
</protein>
<comment type="cofactor">
    <cofactor evidence="1">
        <name>Fe cation</name>
        <dbReference type="ChEBI" id="CHEBI:24875"/>
    </cofactor>
</comment>
<dbReference type="InterPro" id="IPR029052">
    <property type="entry name" value="Metallo-depent_PP-like"/>
</dbReference>
<comment type="caution">
    <text evidence="13">The sequence shown here is derived from an EMBL/GenBank/DDBJ whole genome shotgun (WGS) entry which is preliminary data.</text>
</comment>
<evidence type="ECO:0000313" key="14">
    <source>
        <dbReference type="Proteomes" id="UP000290289"/>
    </source>
</evidence>
<keyword evidence="6" id="KW-0732">Signal</keyword>
<evidence type="ECO:0000256" key="4">
    <source>
        <dbReference type="ARBA" id="ARBA00011738"/>
    </source>
</evidence>
<feature type="domain" description="Purple acid phosphatase N-terminal" evidence="11">
    <location>
        <begin position="17"/>
        <end position="54"/>
    </location>
</feature>
<evidence type="ECO:0000259" key="11">
    <source>
        <dbReference type="Pfam" id="PF16656"/>
    </source>
</evidence>
<dbReference type="Pfam" id="PF17808">
    <property type="entry name" value="fn3_PAP"/>
    <property type="match status" value="1"/>
</dbReference>
<evidence type="ECO:0000259" key="12">
    <source>
        <dbReference type="Pfam" id="PF17808"/>
    </source>
</evidence>
<dbReference type="InterPro" id="IPR041792">
    <property type="entry name" value="MPP_PAP"/>
</dbReference>
<gene>
    <name evidence="13" type="ORF">DVH24_016015</name>
</gene>
<comment type="subunit">
    <text evidence="4">Homodimer.</text>
</comment>
<evidence type="ECO:0000256" key="5">
    <source>
        <dbReference type="ARBA" id="ARBA00022525"/>
    </source>
</evidence>
<dbReference type="Pfam" id="PF16656">
    <property type="entry name" value="Pur_ac_phosph_N"/>
    <property type="match status" value="2"/>
</dbReference>
<dbReference type="GO" id="GO:0046872">
    <property type="term" value="F:metal ion binding"/>
    <property type="evidence" value="ECO:0007669"/>
    <property type="project" value="InterPro"/>
</dbReference>
<keyword evidence="5" id="KW-0964">Secreted</keyword>
<evidence type="ECO:0000256" key="8">
    <source>
        <dbReference type="ARBA" id="ARBA00023180"/>
    </source>
</evidence>
<comment type="similarity">
    <text evidence="3 9">Belongs to the metallophosphoesterase superfamily. Purple acid phosphatase family.</text>
</comment>
<dbReference type="GO" id="GO:0005576">
    <property type="term" value="C:extracellular region"/>
    <property type="evidence" value="ECO:0007669"/>
    <property type="project" value="UniProtKB-SubCell"/>
</dbReference>
<dbReference type="Pfam" id="PF00149">
    <property type="entry name" value="Metallophos"/>
    <property type="match status" value="1"/>
</dbReference>
<evidence type="ECO:0000256" key="3">
    <source>
        <dbReference type="ARBA" id="ARBA00008723"/>
    </source>
</evidence>
<comment type="subcellular location">
    <subcellularLocation>
        <location evidence="2">Secreted</location>
    </subcellularLocation>
</comment>
<feature type="domain" description="Purple acid phosphatase N-terminal" evidence="11">
    <location>
        <begin position="358"/>
        <end position="458"/>
    </location>
</feature>
<sequence length="683" mass="75834">MKSSALPSPAKDFGWHDPGFIHTVVMRGLKPSSSFSYRYGSDSVGWSDQIQFRTPPAGGSDELKFLAFGDMGKAPRDSSAMHYIQDLFQDYIDTGSVYILPDSGGESGVPYETYFPMPTSAKDKPWYSIEQASVHITSMTGPQILSRVSNYSFVLFILFLGSFASSSFSSSLHPLVFNSKVEHLNHTAISEFRVLNRRFLDDCPNPSPYLQISTNSSASGLGDEEYVSVNISGVLRPSKDDWVAMISPSHSDISSCLANGILYAQTGDFEKLPLLCHYPVKAAYMSNDPDYLSCKKKECQKYQNGRCMVSTCGGSLSFHVINIRTDIEFVLFSGGFEEPCILKKSNPLKFTNPNKPLYGHLSSIDSTGTSMRLTWVSGHKEPQQVQYGNRKKQTSGVTTFSQDDMKSSALPSPAKDFGWHDPGFIHTVVMRGLKPSSSFSYRYGSDSVGWSDQIQFRTPPAGGSDELKFLAFGDMGKAPRDSSAMHYIQPGSLSVIQAVADEINSGNVDSIFHIGDISYATGFLVEWDLFLQQISPVASRVSYMTAIGNHERDYIDTGSVYILPDSGGESGVPYENYFPMPTSAKDKPWYSIEQASVHITVISTEHDWYTNSEQYQWMRKDMASVDRSKTPWLIFMGHRPMYSSSPGFLNVDKIFVNEVEPLLLESKVTSLHQLVIGYIFLAS</sequence>
<dbReference type="Gene3D" id="3.60.21.10">
    <property type="match status" value="1"/>
</dbReference>
<proteinExistence type="inferred from homology"/>
<keyword evidence="8" id="KW-0325">Glycoprotein</keyword>
<dbReference type="AlphaFoldDB" id="A0A498JE22"/>
<dbReference type="PANTHER" id="PTHR45778:SF3">
    <property type="entry name" value="PURPLE ACID PHOSPHATASE"/>
    <property type="match status" value="1"/>
</dbReference>